<accession>A0A0M3IA96</accession>
<name>A0A0M3IA96_ASCLU</name>
<proteinExistence type="predicted"/>
<dbReference type="WBParaSite" id="ALUE_0001447101-mRNA-1">
    <property type="protein sequence ID" value="ALUE_0001447101-mRNA-1"/>
    <property type="gene ID" value="ALUE_0001447101"/>
</dbReference>
<evidence type="ECO:0000313" key="2">
    <source>
        <dbReference type="WBParaSite" id="ALUE_0001447101-mRNA-1"/>
    </source>
</evidence>
<dbReference type="Proteomes" id="UP000036681">
    <property type="component" value="Unplaced"/>
</dbReference>
<evidence type="ECO:0000313" key="1">
    <source>
        <dbReference type="Proteomes" id="UP000036681"/>
    </source>
</evidence>
<dbReference type="AlphaFoldDB" id="A0A0M3IA96"/>
<reference evidence="2" key="1">
    <citation type="submission" date="2017-02" db="UniProtKB">
        <authorList>
            <consortium name="WormBaseParasite"/>
        </authorList>
    </citation>
    <scope>IDENTIFICATION</scope>
</reference>
<protein>
    <submittedName>
        <fullName evidence="2">Uncharacterized protein</fullName>
    </submittedName>
</protein>
<organism evidence="1 2">
    <name type="scientific">Ascaris lumbricoides</name>
    <name type="common">Giant roundworm</name>
    <dbReference type="NCBI Taxonomy" id="6252"/>
    <lineage>
        <taxon>Eukaryota</taxon>
        <taxon>Metazoa</taxon>
        <taxon>Ecdysozoa</taxon>
        <taxon>Nematoda</taxon>
        <taxon>Chromadorea</taxon>
        <taxon>Rhabditida</taxon>
        <taxon>Spirurina</taxon>
        <taxon>Ascaridomorpha</taxon>
        <taxon>Ascaridoidea</taxon>
        <taxon>Ascarididae</taxon>
        <taxon>Ascaris</taxon>
    </lineage>
</organism>
<keyword evidence="1" id="KW-1185">Reference proteome</keyword>
<sequence length="116" mass="13576">MQFVNPSFICNFFSLSCRFAYPSWYLRKRLWNEFSSVFVFGRGRLRMSNTDLMRRAACAILIASAASLRMLPLSGYPGVYYFEDVKGSRNEQEYSKNYYVIMIPVSHPLLFDLIVQ</sequence>